<keyword evidence="4" id="KW-0378">Hydrolase</keyword>
<dbReference type="Proteomes" id="UP000637980">
    <property type="component" value="Unassembled WGS sequence"/>
</dbReference>
<evidence type="ECO:0000256" key="2">
    <source>
        <dbReference type="ARBA" id="ARBA00006285"/>
    </source>
</evidence>
<feature type="domain" description="Beta-hexosaminidase bacterial type N-terminal" evidence="9">
    <location>
        <begin position="142"/>
        <end position="258"/>
    </location>
</feature>
<dbReference type="InterPro" id="IPR015882">
    <property type="entry name" value="HEX_bac_N"/>
</dbReference>
<dbReference type="InterPro" id="IPR029018">
    <property type="entry name" value="Hex-like_dom2"/>
</dbReference>
<dbReference type="InterPro" id="IPR015883">
    <property type="entry name" value="Glyco_hydro_20_cat"/>
</dbReference>
<evidence type="ECO:0000256" key="4">
    <source>
        <dbReference type="ARBA" id="ARBA00022801"/>
    </source>
</evidence>
<dbReference type="PANTHER" id="PTHR22600">
    <property type="entry name" value="BETA-HEXOSAMINIDASE"/>
    <property type="match status" value="1"/>
</dbReference>
<dbReference type="RefSeq" id="WP_189435529.1">
    <property type="nucleotide sequence ID" value="NZ_BMXE01000001.1"/>
</dbReference>
<evidence type="ECO:0000313" key="10">
    <source>
        <dbReference type="EMBL" id="GHB23061.1"/>
    </source>
</evidence>
<sequence length="639" mass="70593">METTNCADTIIRLETWCTEDRQINCILSASGDTLISNHTLCFSMLAPCEVAEGAKLRRMTASYVELHFEQDVLGAAQSQQFSLRYENNRTPANRSWLPKGAYLRLQDGCILPVEIVARGIDPNFTTKLPEQQANPSSRDLMLTPTPQSWEPSGDQLHMGDGYMLDASWDAEEAATSVLAVEALAQRNNIAPFLSQNGVPLRFIRKQTLAEDAYELTISPKEITLAASTAAGVFHGAITLLNLKLICGGTIPCGQVTDAPRFEWRGQHLDCARHYYQPETLLRLLDMMALLKLNRFHWHFCDDEAFRLEVESYPQLWQQSGLRGEGRVVPGVFGGTAGPQGGTYSKAFVKELVAHAKHLHIEILPEIEVPAHSWAALQIHPELRDSVDQSNEVSVQGYLNNTINPALPAAWTYMEALTKEVAGLFPFAHLHLGCDERPPAAWTKSPAIEKLKTEQGFATADDVQGWMMDKLAAYIRSLGVRPAAWEEASKGANGGINNDAILFSWTQQGPGLEAARKGYSVVMTPAAHAYWDLAPSADFNEIGLNWAGNTSLADSINWDPVPENEPELERKIIGAQGCLWSEVVQQDANMETMMAPRILGIAEIGWATRANKPDAEQLTQKAACYAKLFSAIGWHQDVRD</sequence>
<feature type="domain" description="Glycoside hydrolase family 20 catalytic" evidence="8">
    <location>
        <begin position="261"/>
        <end position="606"/>
    </location>
</feature>
<dbReference type="CDD" id="cd06563">
    <property type="entry name" value="GH20_chitobiase-like"/>
    <property type="match status" value="1"/>
</dbReference>
<dbReference type="SUPFAM" id="SSF55545">
    <property type="entry name" value="beta-N-acetylhexosaminidase-like domain"/>
    <property type="match status" value="1"/>
</dbReference>
<comment type="caution">
    <text evidence="10">The sequence shown here is derived from an EMBL/GenBank/DDBJ whole genome shotgun (WGS) entry which is preliminary data.</text>
</comment>
<name>A0ABQ3E4E2_9HYPH</name>
<evidence type="ECO:0000256" key="1">
    <source>
        <dbReference type="ARBA" id="ARBA00001231"/>
    </source>
</evidence>
<reference evidence="11" key="1">
    <citation type="journal article" date="2019" name="Int. J. Syst. Evol. Microbiol.">
        <title>The Global Catalogue of Microorganisms (GCM) 10K type strain sequencing project: providing services to taxonomists for standard genome sequencing and annotation.</title>
        <authorList>
            <consortium name="The Broad Institute Genomics Platform"/>
            <consortium name="The Broad Institute Genome Sequencing Center for Infectious Disease"/>
            <person name="Wu L."/>
            <person name="Ma J."/>
        </authorList>
    </citation>
    <scope>NUCLEOTIDE SEQUENCE [LARGE SCALE GENOMIC DNA]</scope>
    <source>
        <strain evidence="11">KCTC 12861</strain>
    </source>
</reference>
<keyword evidence="11" id="KW-1185">Reference proteome</keyword>
<evidence type="ECO:0000256" key="7">
    <source>
        <dbReference type="ARBA" id="ARBA00033000"/>
    </source>
</evidence>
<dbReference type="PRINTS" id="PR00738">
    <property type="entry name" value="GLHYDRLASE20"/>
</dbReference>
<dbReference type="Pfam" id="PF00728">
    <property type="entry name" value="Glyco_hydro_20"/>
    <property type="match status" value="1"/>
</dbReference>
<proteinExistence type="inferred from homology"/>
<evidence type="ECO:0000256" key="5">
    <source>
        <dbReference type="ARBA" id="ARBA00023295"/>
    </source>
</evidence>
<keyword evidence="5" id="KW-0326">Glycosidase</keyword>
<organism evidence="10 11">
    <name type="scientific">Pseudovibrio japonicus</name>
    <dbReference type="NCBI Taxonomy" id="366534"/>
    <lineage>
        <taxon>Bacteria</taxon>
        <taxon>Pseudomonadati</taxon>
        <taxon>Pseudomonadota</taxon>
        <taxon>Alphaproteobacteria</taxon>
        <taxon>Hyphomicrobiales</taxon>
        <taxon>Stappiaceae</taxon>
        <taxon>Pseudovibrio</taxon>
    </lineage>
</organism>
<dbReference type="Pfam" id="PF02838">
    <property type="entry name" value="Glyco_hydro_20b"/>
    <property type="match status" value="1"/>
</dbReference>
<comment type="catalytic activity">
    <reaction evidence="1">
        <text>Hydrolysis of terminal non-reducing N-acetyl-D-hexosamine residues in N-acetyl-beta-D-hexosaminides.</text>
        <dbReference type="EC" id="3.2.1.52"/>
    </reaction>
</comment>
<evidence type="ECO:0000313" key="11">
    <source>
        <dbReference type="Proteomes" id="UP000637980"/>
    </source>
</evidence>
<comment type="similarity">
    <text evidence="2">Belongs to the glycosyl hydrolase 20 family.</text>
</comment>
<evidence type="ECO:0000256" key="3">
    <source>
        <dbReference type="ARBA" id="ARBA00012663"/>
    </source>
</evidence>
<dbReference type="Gene3D" id="3.20.20.80">
    <property type="entry name" value="Glycosidases"/>
    <property type="match status" value="1"/>
</dbReference>
<evidence type="ECO:0000259" key="9">
    <source>
        <dbReference type="Pfam" id="PF02838"/>
    </source>
</evidence>
<accession>A0ABQ3E4E2</accession>
<gene>
    <name evidence="10" type="ORF">GCM10007094_09130</name>
</gene>
<dbReference type="InterPro" id="IPR025705">
    <property type="entry name" value="Beta_hexosaminidase_sua/sub"/>
</dbReference>
<dbReference type="SUPFAM" id="SSF51445">
    <property type="entry name" value="(Trans)glycosidases"/>
    <property type="match status" value="1"/>
</dbReference>
<evidence type="ECO:0000259" key="8">
    <source>
        <dbReference type="Pfam" id="PF00728"/>
    </source>
</evidence>
<evidence type="ECO:0000256" key="6">
    <source>
        <dbReference type="ARBA" id="ARBA00030512"/>
    </source>
</evidence>
<dbReference type="EMBL" id="BMXE01000001">
    <property type="protein sequence ID" value="GHB23061.1"/>
    <property type="molecule type" value="Genomic_DNA"/>
</dbReference>
<dbReference type="Gene3D" id="3.30.379.10">
    <property type="entry name" value="Chitobiase/beta-hexosaminidase domain 2-like"/>
    <property type="match status" value="1"/>
</dbReference>
<protein>
    <recommendedName>
        <fullName evidence="3">beta-N-acetylhexosaminidase</fullName>
        <ecNumber evidence="3">3.2.1.52</ecNumber>
    </recommendedName>
    <alternativeName>
        <fullName evidence="6">Beta-N-acetylhexosaminidase</fullName>
    </alternativeName>
    <alternativeName>
        <fullName evidence="7">N-acetyl-beta-glucosaminidase</fullName>
    </alternativeName>
</protein>
<dbReference type="InterPro" id="IPR017853">
    <property type="entry name" value="GH"/>
</dbReference>
<dbReference type="PANTHER" id="PTHR22600:SF57">
    <property type="entry name" value="BETA-N-ACETYLHEXOSAMINIDASE"/>
    <property type="match status" value="1"/>
</dbReference>
<dbReference type="EC" id="3.2.1.52" evidence="3"/>